<dbReference type="SUPFAM" id="SSF47095">
    <property type="entry name" value="HMG-box"/>
    <property type="match status" value="1"/>
</dbReference>
<dbReference type="InterPro" id="IPR036910">
    <property type="entry name" value="HMG_box_dom_sf"/>
</dbReference>
<evidence type="ECO:0000313" key="2">
    <source>
        <dbReference type="EMBL" id="KAL0578663.1"/>
    </source>
</evidence>
<feature type="region of interest" description="Disordered" evidence="1">
    <location>
        <begin position="127"/>
        <end position="149"/>
    </location>
</feature>
<keyword evidence="3" id="KW-1185">Reference proteome</keyword>
<evidence type="ECO:0000256" key="1">
    <source>
        <dbReference type="SAM" id="MobiDB-lite"/>
    </source>
</evidence>
<sequence>MDWTQSPSSGASMNNSSVDDWLTSPTETLTASQSYHAPPTQLSGFQNSQGEGFPGHTQGSCQEDLLPIRDWQNLAWMSMDSSEVVPCAEGAELPVPTQSQEGYLEGVLPSHSDSEWSDRIRELIPNMKGSEQSESPGTASDDWSPPSTETALASQTQFSVFKVQHAHNEGIGSDSGAAKTPQKKAEAVETVSVLPGMCYVVKRTSWQIDLVARAPSIEDCATFNPQESFRHKSSWYLFRTAFRQKLKDIYNVPDGDWKNLYPEMRKIWDNLPGATRVMWKKRVQELSNTSGRLLTYIPYTPPSR</sequence>
<gene>
    <name evidence="2" type="ORF">V5O48_003329</name>
</gene>
<comment type="caution">
    <text evidence="2">The sequence shown here is derived from an EMBL/GenBank/DDBJ whole genome shotgun (WGS) entry which is preliminary data.</text>
</comment>
<name>A0ABR3FTL1_9AGAR</name>
<organism evidence="2 3">
    <name type="scientific">Marasmius crinis-equi</name>
    <dbReference type="NCBI Taxonomy" id="585013"/>
    <lineage>
        <taxon>Eukaryota</taxon>
        <taxon>Fungi</taxon>
        <taxon>Dikarya</taxon>
        <taxon>Basidiomycota</taxon>
        <taxon>Agaricomycotina</taxon>
        <taxon>Agaricomycetes</taxon>
        <taxon>Agaricomycetidae</taxon>
        <taxon>Agaricales</taxon>
        <taxon>Marasmiineae</taxon>
        <taxon>Marasmiaceae</taxon>
        <taxon>Marasmius</taxon>
    </lineage>
</organism>
<feature type="compositionally biased region" description="Polar residues" evidence="1">
    <location>
        <begin position="129"/>
        <end position="138"/>
    </location>
</feature>
<dbReference type="Proteomes" id="UP001465976">
    <property type="component" value="Unassembled WGS sequence"/>
</dbReference>
<dbReference type="EMBL" id="JBAHYK010000089">
    <property type="protein sequence ID" value="KAL0578663.1"/>
    <property type="molecule type" value="Genomic_DNA"/>
</dbReference>
<feature type="region of interest" description="Disordered" evidence="1">
    <location>
        <begin position="1"/>
        <end position="61"/>
    </location>
</feature>
<evidence type="ECO:0000313" key="3">
    <source>
        <dbReference type="Proteomes" id="UP001465976"/>
    </source>
</evidence>
<feature type="compositionally biased region" description="Low complexity" evidence="1">
    <location>
        <begin position="1"/>
        <end position="17"/>
    </location>
</feature>
<reference evidence="2 3" key="1">
    <citation type="submission" date="2024-02" db="EMBL/GenBank/DDBJ databases">
        <title>A draft genome for the cacao thread blight pathogen Marasmius crinis-equi.</title>
        <authorList>
            <person name="Cohen S.P."/>
            <person name="Baruah I.K."/>
            <person name="Amoako-Attah I."/>
            <person name="Bukari Y."/>
            <person name="Meinhardt L.W."/>
            <person name="Bailey B.A."/>
        </authorList>
    </citation>
    <scope>NUCLEOTIDE SEQUENCE [LARGE SCALE GENOMIC DNA]</scope>
    <source>
        <strain evidence="2 3">GH-76</strain>
    </source>
</reference>
<proteinExistence type="predicted"/>
<protein>
    <recommendedName>
        <fullName evidence="4">HMG box domain-containing protein</fullName>
    </recommendedName>
</protein>
<evidence type="ECO:0008006" key="4">
    <source>
        <dbReference type="Google" id="ProtNLM"/>
    </source>
</evidence>
<feature type="compositionally biased region" description="Polar residues" evidence="1">
    <location>
        <begin position="23"/>
        <end position="50"/>
    </location>
</feature>
<accession>A0ABR3FTL1</accession>